<evidence type="ECO:0000313" key="1">
    <source>
        <dbReference type="EnsemblPlants" id="OPUNC08G03730.1"/>
    </source>
</evidence>
<sequence length="177" mass="19936">MASPISRSAARLMCRAPLLRLSSQADRRSALLPTQIARFKSEFLEPNKPTTNGIRLAQAVCDTEMNLASILLVQKSLDEKLAQHKLLSNFSLFEDKELSQRSEHSKQLTVQDIQMKKDELLSDILRVEILEGTLRSLQKTRFQSQDNNICAQSLKGSEDGFTLCYSPLDINGLQFIP</sequence>
<dbReference type="OMA" id="AVCDTEM"/>
<accession>A0A0E0LRK9</accession>
<dbReference type="Gramene" id="OPUNC08G03730.1">
    <property type="protein sequence ID" value="OPUNC08G03730.1"/>
    <property type="gene ID" value="OPUNC08G03730"/>
</dbReference>
<protein>
    <submittedName>
        <fullName evidence="1">Uncharacterized protein</fullName>
    </submittedName>
</protein>
<name>A0A0E0LRK9_ORYPU</name>
<organism evidence="1">
    <name type="scientific">Oryza punctata</name>
    <name type="common">Red rice</name>
    <dbReference type="NCBI Taxonomy" id="4537"/>
    <lineage>
        <taxon>Eukaryota</taxon>
        <taxon>Viridiplantae</taxon>
        <taxon>Streptophyta</taxon>
        <taxon>Embryophyta</taxon>
        <taxon>Tracheophyta</taxon>
        <taxon>Spermatophyta</taxon>
        <taxon>Magnoliopsida</taxon>
        <taxon>Liliopsida</taxon>
        <taxon>Poales</taxon>
        <taxon>Poaceae</taxon>
        <taxon>BOP clade</taxon>
        <taxon>Oryzoideae</taxon>
        <taxon>Oryzeae</taxon>
        <taxon>Oryzinae</taxon>
        <taxon>Oryza</taxon>
    </lineage>
</organism>
<evidence type="ECO:0000313" key="2">
    <source>
        <dbReference type="Proteomes" id="UP000026962"/>
    </source>
</evidence>
<keyword evidence="2" id="KW-1185">Reference proteome</keyword>
<proteinExistence type="predicted"/>
<dbReference type="AlphaFoldDB" id="A0A0E0LRK9"/>
<dbReference type="EnsemblPlants" id="OPUNC08G03730.1">
    <property type="protein sequence ID" value="OPUNC08G03730.1"/>
    <property type="gene ID" value="OPUNC08G03730"/>
</dbReference>
<dbReference type="Proteomes" id="UP000026962">
    <property type="component" value="Chromosome 8"/>
</dbReference>
<reference evidence="1" key="1">
    <citation type="submission" date="2015-04" db="UniProtKB">
        <authorList>
            <consortium name="EnsemblPlants"/>
        </authorList>
    </citation>
    <scope>IDENTIFICATION</scope>
</reference>
<reference evidence="1" key="2">
    <citation type="submission" date="2018-05" db="EMBL/GenBank/DDBJ databases">
        <title>OpunRS2 (Oryza punctata Reference Sequence Version 2).</title>
        <authorList>
            <person name="Zhang J."/>
            <person name="Kudrna D."/>
            <person name="Lee S."/>
            <person name="Talag J."/>
            <person name="Welchert J."/>
            <person name="Wing R.A."/>
        </authorList>
    </citation>
    <scope>NUCLEOTIDE SEQUENCE [LARGE SCALE GENOMIC DNA]</scope>
</reference>
<dbReference type="HOGENOM" id="CLU_1752751_0_0_1"/>